<dbReference type="Gene3D" id="3.30.70.1070">
    <property type="entry name" value="Sporulation related repeat"/>
    <property type="match status" value="1"/>
</dbReference>
<feature type="region of interest" description="Disordered" evidence="1">
    <location>
        <begin position="53"/>
        <end position="117"/>
    </location>
</feature>
<comment type="caution">
    <text evidence="3">The sequence shown here is derived from an EMBL/GenBank/DDBJ whole genome shotgun (WGS) entry which is preliminary data.</text>
</comment>
<feature type="region of interest" description="Disordered" evidence="1">
    <location>
        <begin position="131"/>
        <end position="235"/>
    </location>
</feature>
<feature type="compositionally biased region" description="Low complexity" evidence="1">
    <location>
        <begin position="85"/>
        <end position="114"/>
    </location>
</feature>
<evidence type="ECO:0000313" key="3">
    <source>
        <dbReference type="EMBL" id="MDC8011341.1"/>
    </source>
</evidence>
<evidence type="ECO:0000313" key="4">
    <source>
        <dbReference type="Proteomes" id="UP001139971"/>
    </source>
</evidence>
<reference evidence="3" key="1">
    <citation type="submission" date="2023-02" db="EMBL/GenBank/DDBJ databases">
        <title>Tahibacter soli sp. nov. isolated from soil.</title>
        <authorList>
            <person name="Baek J.H."/>
            <person name="Lee J.K."/>
            <person name="Choi D.G."/>
            <person name="Jeon C.O."/>
        </authorList>
    </citation>
    <scope>NUCLEOTIDE SEQUENCE</scope>
    <source>
        <strain evidence="3">BL</strain>
    </source>
</reference>
<keyword evidence="4" id="KW-1185">Reference proteome</keyword>
<feature type="region of interest" description="Disordered" evidence="1">
    <location>
        <begin position="256"/>
        <end position="278"/>
    </location>
</feature>
<dbReference type="RefSeq" id="WP_263543639.1">
    <property type="nucleotide sequence ID" value="NZ_JAOVZO020000001.1"/>
</dbReference>
<sequence>MSVDVRHSLRAAGIGFALALMPYVACAQQDEHIFEPGKKHVCVPAADRKSWNCGSADNPPAATPKADGPALRSARATDLSDSERAAAAAAMEPAAAPSEPPAAIASPSSSGSASGRTVPSYLLAPEAASAPVASSAPPPAPKSEPPPAAPVEAKPVAAAPVEVKAAEPPPVDTKPAAPPPLETAAPVVTEAKPPAPEPEPERVVTQAKPAAPEPPTTAPKPRTPEPPAAVAAPTEPPAAIAAPVATEVSSEPVVAPKAAEATPQAAPPSEPVRTAAPSLRHADAFRTLADSRYVLELARGADRSAVEAAAAQATLPRGEVYLLALTRDGASWYVALWGDFDSIDSARAARGEALASGIADVGWPRRVGPLKQELKLVR</sequence>
<dbReference type="PRINTS" id="PR01217">
    <property type="entry name" value="PRICHEXTENSN"/>
</dbReference>
<evidence type="ECO:0000256" key="2">
    <source>
        <dbReference type="SAM" id="SignalP"/>
    </source>
</evidence>
<proteinExistence type="predicted"/>
<keyword evidence="2" id="KW-0732">Signal</keyword>
<feature type="compositionally biased region" description="Low complexity" evidence="1">
    <location>
        <begin position="150"/>
        <end position="163"/>
    </location>
</feature>
<evidence type="ECO:0008006" key="5">
    <source>
        <dbReference type="Google" id="ProtNLM"/>
    </source>
</evidence>
<feature type="chain" id="PRO_5040777798" description="SPOR domain-containing protein" evidence="2">
    <location>
        <begin position="28"/>
        <end position="378"/>
    </location>
</feature>
<feature type="compositionally biased region" description="Pro residues" evidence="1">
    <location>
        <begin position="136"/>
        <end position="149"/>
    </location>
</feature>
<dbReference type="EMBL" id="JAOVZO020000001">
    <property type="protein sequence ID" value="MDC8011341.1"/>
    <property type="molecule type" value="Genomic_DNA"/>
</dbReference>
<feature type="compositionally biased region" description="Pro residues" evidence="1">
    <location>
        <begin position="167"/>
        <end position="181"/>
    </location>
</feature>
<gene>
    <name evidence="3" type="ORF">OD750_002140</name>
</gene>
<dbReference type="AlphaFoldDB" id="A0A9X3YHY1"/>
<dbReference type="Proteomes" id="UP001139971">
    <property type="component" value="Unassembled WGS sequence"/>
</dbReference>
<dbReference type="InterPro" id="IPR036680">
    <property type="entry name" value="SPOR-like_sf"/>
</dbReference>
<dbReference type="GO" id="GO:0042834">
    <property type="term" value="F:peptidoglycan binding"/>
    <property type="evidence" value="ECO:0007669"/>
    <property type="project" value="InterPro"/>
</dbReference>
<feature type="compositionally biased region" description="Low complexity" evidence="1">
    <location>
        <begin position="182"/>
        <end position="192"/>
    </location>
</feature>
<accession>A0A9X3YHY1</accession>
<organism evidence="3 4">
    <name type="scientific">Tahibacter soli</name>
    <dbReference type="NCBI Taxonomy" id="2983605"/>
    <lineage>
        <taxon>Bacteria</taxon>
        <taxon>Pseudomonadati</taxon>
        <taxon>Pseudomonadota</taxon>
        <taxon>Gammaproteobacteria</taxon>
        <taxon>Lysobacterales</taxon>
        <taxon>Rhodanobacteraceae</taxon>
        <taxon>Tahibacter</taxon>
    </lineage>
</organism>
<name>A0A9X3YHY1_9GAMM</name>
<evidence type="ECO:0000256" key="1">
    <source>
        <dbReference type="SAM" id="MobiDB-lite"/>
    </source>
</evidence>
<feature type="signal peptide" evidence="2">
    <location>
        <begin position="1"/>
        <end position="27"/>
    </location>
</feature>
<protein>
    <recommendedName>
        <fullName evidence="5">SPOR domain-containing protein</fullName>
    </recommendedName>
</protein>